<dbReference type="KEGG" id="scd:Spica_0642"/>
<accession>F8EX53</accession>
<dbReference type="RefSeq" id="WP_013968108.1">
    <property type="nucleotide sequence ID" value="NC_015732.1"/>
</dbReference>
<dbReference type="HOGENOM" id="CLU_1175011_0_0_12"/>
<sequence length="236" mass="27119">MVIQDIDTLESYIRALISVAPYETNTTLLCPATQKARQYPDEVARCNRSARLITGMQGLGKTTLLHRTTFHQLIRLLQKEDLHTSLFIMISQVQTLRGPDGKALGFTVETFYHEPSRNLSFFSQPLCTTEETAALSNSVKLGRYVFFPEVFTKLSTWLAMEFSNQYTNLYLFIDELGILELNKQQGLWPLFERIALNQFEGLESIELVCTVRQDRCTMLKTYLQKHGYKVTITELS</sequence>
<evidence type="ECO:0000313" key="1">
    <source>
        <dbReference type="EMBL" id="AEJ18796.1"/>
    </source>
</evidence>
<dbReference type="Gene3D" id="3.40.50.300">
    <property type="entry name" value="P-loop containing nucleotide triphosphate hydrolases"/>
    <property type="match status" value="1"/>
</dbReference>
<keyword evidence="2" id="KW-1185">Reference proteome</keyword>
<name>F8EX53_GRAC1</name>
<evidence type="ECO:0000313" key="2">
    <source>
        <dbReference type="Proteomes" id="UP000000503"/>
    </source>
</evidence>
<dbReference type="SUPFAM" id="SSF52540">
    <property type="entry name" value="P-loop containing nucleoside triphosphate hydrolases"/>
    <property type="match status" value="1"/>
</dbReference>
<dbReference type="GO" id="GO:0017111">
    <property type="term" value="F:ribonucleoside triphosphate phosphatase activity"/>
    <property type="evidence" value="ECO:0007669"/>
    <property type="project" value="InterPro"/>
</dbReference>
<dbReference type="EMBL" id="CP002868">
    <property type="protein sequence ID" value="AEJ18796.1"/>
    <property type="molecule type" value="Genomic_DNA"/>
</dbReference>
<gene>
    <name evidence="1" type="ordered locus">Spica_0642</name>
</gene>
<dbReference type="InterPro" id="IPR004948">
    <property type="entry name" value="Nuc-triphosphatase_THEP1"/>
</dbReference>
<dbReference type="InterPro" id="IPR027417">
    <property type="entry name" value="P-loop_NTPase"/>
</dbReference>
<dbReference type="Proteomes" id="UP000000503">
    <property type="component" value="Chromosome"/>
</dbReference>
<protein>
    <submittedName>
        <fullName evidence="1">Uncharacterized protein</fullName>
    </submittedName>
</protein>
<dbReference type="Pfam" id="PF03266">
    <property type="entry name" value="NTPase_1"/>
    <property type="match status" value="1"/>
</dbReference>
<reference evidence="2" key="1">
    <citation type="journal article" date="2013" name="Stand. Genomic Sci.">
        <title>Genome sequence of the thermophilic fresh-water bacterium Spirochaeta caldaria type strain (H1(T)), reclassification of Spirochaeta caldaria, Spirochaeta stenostrepta, and Spirochaeta zuelzerae in the genus Treponema as Treponema caldaria comb. nov., Treponema stenostrepta comb. nov., and Treponema zuelzerae comb. nov., and emendation of the genus Treponema.</title>
        <authorList>
            <person name="Abt B."/>
            <person name="Goker M."/>
            <person name="Scheuner C."/>
            <person name="Han C."/>
            <person name="Lu M."/>
            <person name="Misra M."/>
            <person name="Lapidus A."/>
            <person name="Nolan M."/>
            <person name="Lucas S."/>
            <person name="Hammon N."/>
            <person name="Deshpande S."/>
            <person name="Cheng J.F."/>
            <person name="Tapia R."/>
            <person name="Goodwin L.A."/>
            <person name="Pitluck S."/>
            <person name="Liolios K."/>
            <person name="Pagani I."/>
            <person name="Ivanova N."/>
            <person name="Mavromatis K."/>
            <person name="Mikhailova N."/>
            <person name="Huntemann M."/>
            <person name="Pati A."/>
            <person name="Chen A."/>
            <person name="Palaniappan K."/>
            <person name="Land M."/>
            <person name="Hauser L."/>
            <person name="Jeffries C.D."/>
            <person name="Rohde M."/>
            <person name="Spring S."/>
            <person name="Gronow S."/>
            <person name="Detter J.C."/>
            <person name="Bristow J."/>
            <person name="Eisen J.A."/>
            <person name="Markowitz V."/>
            <person name="Hugenholtz P."/>
            <person name="Kyrpides N.C."/>
            <person name="Woyke T."/>
            <person name="Klenk H.P."/>
        </authorList>
    </citation>
    <scope>NUCLEOTIDE SEQUENCE</scope>
    <source>
        <strain evidence="2">ATCC 51460 / DSM 7334 / H1</strain>
    </source>
</reference>
<organism evidence="1 2">
    <name type="scientific">Gracilinema caldarium (strain ATCC 51460 / DSM 7334 / H1)</name>
    <name type="common">Treponema caldarium</name>
    <dbReference type="NCBI Taxonomy" id="744872"/>
    <lineage>
        <taxon>Bacteria</taxon>
        <taxon>Pseudomonadati</taxon>
        <taxon>Spirochaetota</taxon>
        <taxon>Spirochaetia</taxon>
        <taxon>Spirochaetales</taxon>
        <taxon>Breznakiellaceae</taxon>
        <taxon>Gracilinema</taxon>
    </lineage>
</organism>
<proteinExistence type="predicted"/>
<dbReference type="AlphaFoldDB" id="F8EX53"/>